<evidence type="ECO:0000256" key="3">
    <source>
        <dbReference type="ARBA" id="ARBA00022840"/>
    </source>
</evidence>
<dbReference type="Gene3D" id="3.30.2020.30">
    <property type="match status" value="1"/>
</dbReference>
<evidence type="ECO:0000256" key="5">
    <source>
        <dbReference type="ARBA" id="ARBA00023014"/>
    </source>
</evidence>
<keyword evidence="3" id="KW-0067">ATP-binding</keyword>
<dbReference type="InterPro" id="IPR033756">
    <property type="entry name" value="YlxH/NBP35"/>
</dbReference>
<accession>A0ABR2YDE5</accession>
<dbReference type="InterPro" id="IPR027417">
    <property type="entry name" value="P-loop_NTPase"/>
</dbReference>
<keyword evidence="4" id="KW-0408">Iron</keyword>
<proteinExistence type="inferred from homology"/>
<dbReference type="InterPro" id="IPR000808">
    <property type="entry name" value="Mrp-like_CS"/>
</dbReference>
<evidence type="ECO:0000259" key="8">
    <source>
        <dbReference type="Pfam" id="PF06155"/>
    </source>
</evidence>
<gene>
    <name evidence="9" type="ORF">WJX75_000567</name>
</gene>
<evidence type="ECO:0000259" key="7">
    <source>
        <dbReference type="Pfam" id="PF01883"/>
    </source>
</evidence>
<dbReference type="CDD" id="cd02037">
    <property type="entry name" value="Mrp_NBP35"/>
    <property type="match status" value="1"/>
</dbReference>
<dbReference type="Pfam" id="PF01883">
    <property type="entry name" value="FeS_assembly_P"/>
    <property type="match status" value="1"/>
</dbReference>
<dbReference type="PROSITE" id="PS01215">
    <property type="entry name" value="MRP"/>
    <property type="match status" value="1"/>
</dbReference>
<dbReference type="SUPFAM" id="SSF117916">
    <property type="entry name" value="Fe-S cluster assembly (FSCA) domain-like"/>
    <property type="match status" value="1"/>
</dbReference>
<dbReference type="Proteomes" id="UP001491310">
    <property type="component" value="Unassembled WGS sequence"/>
</dbReference>
<dbReference type="Pfam" id="PF10609">
    <property type="entry name" value="ParA"/>
    <property type="match status" value="1"/>
</dbReference>
<dbReference type="PANTHER" id="PTHR42961">
    <property type="entry name" value="IRON-SULFUR PROTEIN NUBPL"/>
    <property type="match status" value="1"/>
</dbReference>
<protein>
    <recommendedName>
        <fullName evidence="11">P-loop containing nucleoside triphosphate hydrolase protein</fullName>
    </recommendedName>
</protein>
<dbReference type="Gene3D" id="3.30.300.130">
    <property type="entry name" value="Fe-S cluster assembly (FSCA)"/>
    <property type="match status" value="1"/>
</dbReference>
<keyword evidence="1" id="KW-0479">Metal-binding</keyword>
<keyword evidence="2" id="KW-0547">Nucleotide-binding</keyword>
<dbReference type="Gene3D" id="3.40.50.300">
    <property type="entry name" value="P-loop containing nucleotide triphosphate hydrolases"/>
    <property type="match status" value="1"/>
</dbReference>
<evidence type="ECO:0000256" key="1">
    <source>
        <dbReference type="ARBA" id="ARBA00022723"/>
    </source>
</evidence>
<evidence type="ECO:0000313" key="9">
    <source>
        <dbReference type="EMBL" id="KAK9903242.1"/>
    </source>
</evidence>
<evidence type="ECO:0000313" key="10">
    <source>
        <dbReference type="Proteomes" id="UP001491310"/>
    </source>
</evidence>
<evidence type="ECO:0008006" key="11">
    <source>
        <dbReference type="Google" id="ProtNLM"/>
    </source>
</evidence>
<sequence>MKPATTAVNTHCDLRQLQPSRYQITHKSISRQTGRQTQRSPPLVGRTKAFLGSSTAPESTTQRPLKQFFRAAEWPRWSAESRLSAAVSTSEPATTRVTPEAGKEQVLRELARIIDPDFGQDIVSCGFVKNLAVDPEAGRVQFTLELTTPACPIKDEFERKAREYVNQLDWVQQVDVSMTAQPQRPVTPDDGRLGGLKEVTHVIAVSSCKGGVGKSTVAVNLAYTLAQMGAKVGIFDADVYGPSLPTMVSPEVRVLVMDPETKTLNPTEYEGVKLVSFGFAGQGSAIMRGPMVSGLIQQLLTSSNWGKLDYLIVDFPPGTGDIQLTLCQTVQFSAAVIVTTPQKLAFVDVAKGIRMFARMAVPCAAVAENMSFFDGDDGTRYHPFGRGSGDRVKADFGIPHLVRFPILPELSAAGDGGCPLVVADPASQPAESFMELGAIVVREVAKLQRTQRNTVRYDEGLRAFVVNLPDSGRSEFLLDAAVVRRNDTSARSIDEWTGVRKLRDADVADDVAPASVQPLGNYAVQISWQDGLNQVAPFELLAGLPELDASLAVAASHL</sequence>
<dbReference type="InterPro" id="IPR034904">
    <property type="entry name" value="FSCA_dom_sf"/>
</dbReference>
<feature type="domain" description="MIP18 family-like" evidence="7">
    <location>
        <begin position="103"/>
        <end position="176"/>
    </location>
</feature>
<dbReference type="HAMAP" id="MF_02040">
    <property type="entry name" value="Mrp_NBP35"/>
    <property type="match status" value="1"/>
</dbReference>
<dbReference type="InterPro" id="IPR044304">
    <property type="entry name" value="NUBPL-like"/>
</dbReference>
<dbReference type="PANTHER" id="PTHR42961:SF2">
    <property type="entry name" value="IRON-SULFUR PROTEIN NUBPL"/>
    <property type="match status" value="1"/>
</dbReference>
<dbReference type="InterPro" id="IPR002744">
    <property type="entry name" value="MIP18-like"/>
</dbReference>
<dbReference type="InterPro" id="IPR019591">
    <property type="entry name" value="Mrp/NBP35_ATP-bd"/>
</dbReference>
<dbReference type="Pfam" id="PF06155">
    <property type="entry name" value="GBBH-like_N"/>
    <property type="match status" value="1"/>
</dbReference>
<evidence type="ECO:0000256" key="6">
    <source>
        <dbReference type="ARBA" id="ARBA00024036"/>
    </source>
</evidence>
<keyword evidence="5" id="KW-0411">Iron-sulfur</keyword>
<keyword evidence="10" id="KW-1185">Reference proteome</keyword>
<dbReference type="InterPro" id="IPR010376">
    <property type="entry name" value="GBBH-like_N"/>
</dbReference>
<organism evidence="9 10">
    <name type="scientific">Coccomyxa subellipsoidea</name>
    <dbReference type="NCBI Taxonomy" id="248742"/>
    <lineage>
        <taxon>Eukaryota</taxon>
        <taxon>Viridiplantae</taxon>
        <taxon>Chlorophyta</taxon>
        <taxon>core chlorophytes</taxon>
        <taxon>Trebouxiophyceae</taxon>
        <taxon>Trebouxiophyceae incertae sedis</taxon>
        <taxon>Coccomyxaceae</taxon>
        <taxon>Coccomyxa</taxon>
    </lineage>
</organism>
<comment type="caution">
    <text evidence="9">The sequence shown here is derived from an EMBL/GenBank/DDBJ whole genome shotgun (WGS) entry which is preliminary data.</text>
</comment>
<name>A0ABR2YDE5_9CHLO</name>
<evidence type="ECO:0000256" key="4">
    <source>
        <dbReference type="ARBA" id="ARBA00023004"/>
    </source>
</evidence>
<dbReference type="SUPFAM" id="SSF52540">
    <property type="entry name" value="P-loop containing nucleoside triphosphate hydrolases"/>
    <property type="match status" value="1"/>
</dbReference>
<feature type="domain" description="Gamma-butyrobetaine hydroxylase-like N-terminal" evidence="8">
    <location>
        <begin position="471"/>
        <end position="534"/>
    </location>
</feature>
<reference evidence="9 10" key="1">
    <citation type="journal article" date="2024" name="Nat. Commun.">
        <title>Phylogenomics reveals the evolutionary origins of lichenization in chlorophyte algae.</title>
        <authorList>
            <person name="Puginier C."/>
            <person name="Libourel C."/>
            <person name="Otte J."/>
            <person name="Skaloud P."/>
            <person name="Haon M."/>
            <person name="Grisel S."/>
            <person name="Petersen M."/>
            <person name="Berrin J.G."/>
            <person name="Delaux P.M."/>
            <person name="Dal Grande F."/>
            <person name="Keller J."/>
        </authorList>
    </citation>
    <scope>NUCLEOTIDE SEQUENCE [LARGE SCALE GENOMIC DNA]</scope>
    <source>
        <strain evidence="9 10">SAG 216-7</strain>
    </source>
</reference>
<dbReference type="InterPro" id="IPR038492">
    <property type="entry name" value="GBBH-like_N_sf"/>
</dbReference>
<dbReference type="EMBL" id="JALJOT010000014">
    <property type="protein sequence ID" value="KAK9903242.1"/>
    <property type="molecule type" value="Genomic_DNA"/>
</dbReference>
<evidence type="ECO:0000256" key="2">
    <source>
        <dbReference type="ARBA" id="ARBA00022741"/>
    </source>
</evidence>
<comment type="similarity">
    <text evidence="6">Belongs to the Mrp/NBP35 ATP-binding proteins family.</text>
</comment>